<proteinExistence type="inferred from homology"/>
<reference evidence="6" key="1">
    <citation type="journal article" date="2023" name="Commun. Biol.">
        <title>Genome analysis of Parmales, the sister group of diatoms, reveals the evolutionary specialization of diatoms from phago-mixotrophs to photoautotrophs.</title>
        <authorList>
            <person name="Ban H."/>
            <person name="Sato S."/>
            <person name="Yoshikawa S."/>
            <person name="Yamada K."/>
            <person name="Nakamura Y."/>
            <person name="Ichinomiya M."/>
            <person name="Sato N."/>
            <person name="Blanc-Mathieu R."/>
            <person name="Endo H."/>
            <person name="Kuwata A."/>
            <person name="Ogata H."/>
        </authorList>
    </citation>
    <scope>NUCLEOTIDE SEQUENCE [LARGE SCALE GENOMIC DNA]</scope>
</reference>
<protein>
    <recommendedName>
        <fullName evidence="4">Methyltransferase type 11 domain-containing protein</fullName>
    </recommendedName>
</protein>
<gene>
    <name evidence="5" type="ORF">TrCOL_g8757</name>
</gene>
<evidence type="ECO:0000256" key="2">
    <source>
        <dbReference type="ARBA" id="ARBA00022603"/>
    </source>
</evidence>
<dbReference type="FunFam" id="3.40.50.150:FF:000217">
    <property type="entry name" value="Methyltransferase protein 13"/>
    <property type="match status" value="1"/>
</dbReference>
<dbReference type="InterPro" id="IPR013216">
    <property type="entry name" value="Methyltransf_11"/>
</dbReference>
<feature type="domain" description="Methyltransferase type 11" evidence="4">
    <location>
        <begin position="55"/>
        <end position="155"/>
    </location>
</feature>
<keyword evidence="3" id="KW-0808">Transferase</keyword>
<name>A0A9W7FZX5_9STRA</name>
<dbReference type="Gene3D" id="3.40.50.150">
    <property type="entry name" value="Vaccinia Virus protein VP39"/>
    <property type="match status" value="1"/>
</dbReference>
<dbReference type="EMBL" id="BRYA01000637">
    <property type="protein sequence ID" value="GMI26938.1"/>
    <property type="molecule type" value="Genomic_DNA"/>
</dbReference>
<dbReference type="GO" id="GO:0032259">
    <property type="term" value="P:methylation"/>
    <property type="evidence" value="ECO:0007669"/>
    <property type="project" value="UniProtKB-KW"/>
</dbReference>
<evidence type="ECO:0000313" key="5">
    <source>
        <dbReference type="EMBL" id="GMI26938.1"/>
    </source>
</evidence>
<sequence length="210" mass="23654">MATTSQPDYGNPGYWDERYAASDGSPFDWYMPFKMLLPHLQPYLSSSTDFEILIPGCGTSTMGADLYDLGYVNVTNIDTSSVVVNQMNDKYQDREEMEFTVMDACNLEHLPDACFDLVIDKAMFDSQLCSATNLTSITSLTSEMHRVLKPGGTYLVVSYGLPPTRMGYLTPKGLGWAVEYKKMQKPMVENSKEVQGNSDHHFLYSCRKKL</sequence>
<dbReference type="Pfam" id="PF08241">
    <property type="entry name" value="Methyltransf_11"/>
    <property type="match status" value="1"/>
</dbReference>
<dbReference type="GO" id="GO:0008757">
    <property type="term" value="F:S-adenosylmethionine-dependent methyltransferase activity"/>
    <property type="evidence" value="ECO:0007669"/>
    <property type="project" value="InterPro"/>
</dbReference>
<evidence type="ECO:0000313" key="6">
    <source>
        <dbReference type="Proteomes" id="UP001165065"/>
    </source>
</evidence>
<dbReference type="SUPFAM" id="SSF53335">
    <property type="entry name" value="S-adenosyl-L-methionine-dependent methyltransferases"/>
    <property type="match status" value="1"/>
</dbReference>
<dbReference type="CDD" id="cd02440">
    <property type="entry name" value="AdoMet_MTases"/>
    <property type="match status" value="1"/>
</dbReference>
<evidence type="ECO:0000256" key="3">
    <source>
        <dbReference type="ARBA" id="ARBA00022679"/>
    </source>
</evidence>
<dbReference type="OrthoDB" id="430254at2759"/>
<evidence type="ECO:0000259" key="4">
    <source>
        <dbReference type="Pfam" id="PF08241"/>
    </source>
</evidence>
<dbReference type="PANTHER" id="PTHR12176">
    <property type="entry name" value="SAM-DEPENDENT METHYLTRANSFERASE SUPERFAMILY PROTEIN"/>
    <property type="match status" value="1"/>
</dbReference>
<dbReference type="InterPro" id="IPR029063">
    <property type="entry name" value="SAM-dependent_MTases_sf"/>
</dbReference>
<organism evidence="5 6">
    <name type="scientific">Triparma columacea</name>
    <dbReference type="NCBI Taxonomy" id="722753"/>
    <lineage>
        <taxon>Eukaryota</taxon>
        <taxon>Sar</taxon>
        <taxon>Stramenopiles</taxon>
        <taxon>Ochrophyta</taxon>
        <taxon>Bolidophyceae</taxon>
        <taxon>Parmales</taxon>
        <taxon>Triparmaceae</taxon>
        <taxon>Triparma</taxon>
    </lineage>
</organism>
<keyword evidence="6" id="KW-1185">Reference proteome</keyword>
<comment type="similarity">
    <text evidence="1">Belongs to the methyltransferase superfamily.</text>
</comment>
<dbReference type="Proteomes" id="UP001165065">
    <property type="component" value="Unassembled WGS sequence"/>
</dbReference>
<accession>A0A9W7FZX5</accession>
<dbReference type="AlphaFoldDB" id="A0A9W7FZX5"/>
<comment type="caution">
    <text evidence="5">The sequence shown here is derived from an EMBL/GenBank/DDBJ whole genome shotgun (WGS) entry which is preliminary data.</text>
</comment>
<evidence type="ECO:0000256" key="1">
    <source>
        <dbReference type="ARBA" id="ARBA00008361"/>
    </source>
</evidence>
<dbReference type="InterPro" id="IPR051419">
    <property type="entry name" value="Lys/N-term_MeTrsfase_sf"/>
</dbReference>
<dbReference type="PANTHER" id="PTHR12176:SF79">
    <property type="entry name" value="METHYLTRANSFERASE TYPE 11 DOMAIN-CONTAINING PROTEIN"/>
    <property type="match status" value="1"/>
</dbReference>
<keyword evidence="2" id="KW-0489">Methyltransferase</keyword>